<dbReference type="InterPro" id="IPR000835">
    <property type="entry name" value="HTH_MarR-typ"/>
</dbReference>
<gene>
    <name evidence="7" type="ORF">SAMN02745213_00949</name>
</gene>
<dbReference type="Gene3D" id="1.10.10.10">
    <property type="entry name" value="Winged helix-like DNA-binding domain superfamily/Winged helix DNA-binding domain"/>
    <property type="match status" value="1"/>
</dbReference>
<evidence type="ECO:0000256" key="5">
    <source>
        <dbReference type="ARBA" id="ARBA00023163"/>
    </source>
</evidence>
<evidence type="ECO:0000256" key="2">
    <source>
        <dbReference type="ARBA" id="ARBA00022490"/>
    </source>
</evidence>
<dbReference type="SUPFAM" id="SSF46785">
    <property type="entry name" value="Winged helix' DNA-binding domain"/>
    <property type="match status" value="1"/>
</dbReference>
<dbReference type="Proteomes" id="UP000242432">
    <property type="component" value="Unassembled WGS sequence"/>
</dbReference>
<dbReference type="GO" id="GO:0003700">
    <property type="term" value="F:DNA-binding transcription factor activity"/>
    <property type="evidence" value="ECO:0007669"/>
    <property type="project" value="InterPro"/>
</dbReference>
<evidence type="ECO:0000256" key="4">
    <source>
        <dbReference type="ARBA" id="ARBA00023125"/>
    </source>
</evidence>
<dbReference type="InterPro" id="IPR055166">
    <property type="entry name" value="Transc_reg_Sar_Rot_HTH"/>
</dbReference>
<evidence type="ECO:0000313" key="8">
    <source>
        <dbReference type="Proteomes" id="UP000242432"/>
    </source>
</evidence>
<keyword evidence="3" id="KW-0805">Transcription regulation</keyword>
<dbReference type="GO" id="GO:0006950">
    <property type="term" value="P:response to stress"/>
    <property type="evidence" value="ECO:0007669"/>
    <property type="project" value="TreeGrafter"/>
</dbReference>
<reference evidence="8" key="1">
    <citation type="submission" date="2017-02" db="EMBL/GenBank/DDBJ databases">
        <authorList>
            <person name="Varghese N."/>
            <person name="Submissions S."/>
        </authorList>
    </citation>
    <scope>NUCLEOTIDE SEQUENCE [LARGE SCALE GENOMIC DNA]</scope>
    <source>
        <strain evidence="8">DSM 3072</strain>
    </source>
</reference>
<dbReference type="InterPro" id="IPR039422">
    <property type="entry name" value="MarR/SlyA-like"/>
</dbReference>
<keyword evidence="4 7" id="KW-0238">DNA-binding</keyword>
<name>A0A1T4V749_9GAMM</name>
<evidence type="ECO:0000256" key="1">
    <source>
        <dbReference type="ARBA" id="ARBA00004496"/>
    </source>
</evidence>
<dbReference type="Pfam" id="PF22381">
    <property type="entry name" value="Staph_reg_Sar_Rot"/>
    <property type="match status" value="1"/>
</dbReference>
<keyword evidence="2" id="KW-0963">Cytoplasm</keyword>
<accession>A0A1T4V749</accession>
<evidence type="ECO:0000313" key="7">
    <source>
        <dbReference type="EMBL" id="SKA60785.1"/>
    </source>
</evidence>
<dbReference type="PANTHER" id="PTHR33164:SF5">
    <property type="entry name" value="ORGANIC HYDROPEROXIDE RESISTANCE TRANSCRIPTIONAL REGULATOR"/>
    <property type="match status" value="1"/>
</dbReference>
<dbReference type="STRING" id="83771.SAMN02910357_01473"/>
<sequence>MNMQKKDKNDPLLLENQVCFPLYACARRVVNNYAGLLKDSGLTYTQYVTMMVMWEHEKITVKDLGAKLYLDSGTLTPVIKKLCSLGHIKKYRDESDERVVIVEITPQGRQLKEKVKDIPQKICCRISENKQGFSMEDAKQLKVLLLKLLSNVD</sequence>
<dbReference type="GO" id="GO:0005737">
    <property type="term" value="C:cytoplasm"/>
    <property type="evidence" value="ECO:0007669"/>
    <property type="project" value="UniProtKB-SubCell"/>
</dbReference>
<comment type="subcellular location">
    <subcellularLocation>
        <location evidence="1">Cytoplasm</location>
    </subcellularLocation>
</comment>
<proteinExistence type="predicted"/>
<dbReference type="RefSeq" id="WP_200805016.1">
    <property type="nucleotide sequence ID" value="NZ_FUXX01000012.1"/>
</dbReference>
<dbReference type="PANTHER" id="PTHR33164">
    <property type="entry name" value="TRANSCRIPTIONAL REGULATOR, MARR FAMILY"/>
    <property type="match status" value="1"/>
</dbReference>
<evidence type="ECO:0000256" key="3">
    <source>
        <dbReference type="ARBA" id="ARBA00023015"/>
    </source>
</evidence>
<dbReference type="SMART" id="SM00347">
    <property type="entry name" value="HTH_MARR"/>
    <property type="match status" value="1"/>
</dbReference>
<dbReference type="GO" id="GO:0003677">
    <property type="term" value="F:DNA binding"/>
    <property type="evidence" value="ECO:0007669"/>
    <property type="project" value="UniProtKB-KW"/>
</dbReference>
<keyword evidence="5" id="KW-0804">Transcription</keyword>
<dbReference type="PROSITE" id="PS50995">
    <property type="entry name" value="HTH_MARR_2"/>
    <property type="match status" value="1"/>
</dbReference>
<dbReference type="InterPro" id="IPR036390">
    <property type="entry name" value="WH_DNA-bd_sf"/>
</dbReference>
<dbReference type="AlphaFoldDB" id="A0A1T4V749"/>
<keyword evidence="8" id="KW-1185">Reference proteome</keyword>
<dbReference type="EMBL" id="FUXX01000012">
    <property type="protein sequence ID" value="SKA60785.1"/>
    <property type="molecule type" value="Genomic_DNA"/>
</dbReference>
<protein>
    <submittedName>
        <fullName evidence="7">DNA-binding transcriptional regulator, MarR family</fullName>
    </submittedName>
</protein>
<organism evidence="7 8">
    <name type="scientific">Succinivibrio dextrinosolvens DSM 3072</name>
    <dbReference type="NCBI Taxonomy" id="1123324"/>
    <lineage>
        <taxon>Bacteria</taxon>
        <taxon>Pseudomonadati</taxon>
        <taxon>Pseudomonadota</taxon>
        <taxon>Gammaproteobacteria</taxon>
        <taxon>Aeromonadales</taxon>
        <taxon>Succinivibrionaceae</taxon>
        <taxon>Succinivibrio</taxon>
    </lineage>
</organism>
<dbReference type="InterPro" id="IPR036388">
    <property type="entry name" value="WH-like_DNA-bd_sf"/>
</dbReference>
<evidence type="ECO:0000259" key="6">
    <source>
        <dbReference type="PROSITE" id="PS50995"/>
    </source>
</evidence>
<dbReference type="FunFam" id="1.10.10.10:FF:000163">
    <property type="entry name" value="MarR family transcriptional regulator"/>
    <property type="match status" value="1"/>
</dbReference>
<feature type="domain" description="HTH marR-type" evidence="6">
    <location>
        <begin position="15"/>
        <end position="150"/>
    </location>
</feature>